<dbReference type="Proteomes" id="UP000182661">
    <property type="component" value="Unassembled WGS sequence"/>
</dbReference>
<name>A0A657LZQ9_9HYPH</name>
<protein>
    <submittedName>
        <fullName evidence="1">Uncharacterized protein</fullName>
    </submittedName>
</protein>
<dbReference type="InterPro" id="IPR010319">
    <property type="entry name" value="Transglutaminase-like_Cys_pept"/>
</dbReference>
<dbReference type="EMBL" id="LSRP01000002">
    <property type="protein sequence ID" value="OJG01016.1"/>
    <property type="molecule type" value="Genomic_DNA"/>
</dbReference>
<accession>A0A657LZQ9</accession>
<dbReference type="Gene3D" id="3.10.620.30">
    <property type="match status" value="1"/>
</dbReference>
<reference evidence="1 2" key="1">
    <citation type="submission" date="2016-02" db="EMBL/GenBank/DDBJ databases">
        <title>Genome sequencing of a beta-galactosidase producing bacteria Rhizobium sp. 59.</title>
        <authorList>
            <person name="Wang D."/>
            <person name="Kot W."/>
            <person name="Qin Y."/>
            <person name="Hansen L."/>
            <person name="Naqvi K."/>
            <person name="Rensing C."/>
        </authorList>
    </citation>
    <scope>NUCLEOTIDE SEQUENCE [LARGE SCALE GENOMIC DNA]</scope>
    <source>
        <strain evidence="1 2">59</strain>
    </source>
</reference>
<comment type="caution">
    <text evidence="1">The sequence shown here is derived from an EMBL/GenBank/DDBJ whole genome shotgun (WGS) entry which is preliminary data.</text>
</comment>
<dbReference type="AlphaFoldDB" id="A0A657LZQ9"/>
<dbReference type="OrthoDB" id="8372720at2"/>
<dbReference type="RefSeq" id="WP_071831112.1">
    <property type="nucleotide sequence ID" value="NZ_LSRP01000002.1"/>
</dbReference>
<dbReference type="Pfam" id="PF06035">
    <property type="entry name" value="Peptidase_C93"/>
    <property type="match status" value="1"/>
</dbReference>
<sequence>MKTLFLGIIAAITFTVGMIAPSQAMSISSATRSIATAMPIQTAKFSDRAKISRQIFCLQLSTECRSGGKSVVAYTNKLRTVLTSVNRNINRVMPAIRAHREFLSFNPLPGPSEDYAMMKRTRLIKAGLPASALRLASVTRPSGRRHTVLIVATSNGDFVLDSRKQTVMKRHASDDSFASLTEVRFFD</sequence>
<gene>
    <name evidence="1" type="ORF">AX760_09305</name>
</gene>
<keyword evidence="2" id="KW-1185">Reference proteome</keyword>
<evidence type="ECO:0000313" key="2">
    <source>
        <dbReference type="Proteomes" id="UP000182661"/>
    </source>
</evidence>
<organism evidence="1 2">
    <name type="scientific">Pararhizobium antarcticum</name>
    <dbReference type="NCBI Taxonomy" id="1798805"/>
    <lineage>
        <taxon>Bacteria</taxon>
        <taxon>Pseudomonadati</taxon>
        <taxon>Pseudomonadota</taxon>
        <taxon>Alphaproteobacteria</taxon>
        <taxon>Hyphomicrobiales</taxon>
        <taxon>Rhizobiaceae</taxon>
        <taxon>Rhizobium/Agrobacterium group</taxon>
        <taxon>Pararhizobium</taxon>
    </lineage>
</organism>
<evidence type="ECO:0000313" key="1">
    <source>
        <dbReference type="EMBL" id="OJG01016.1"/>
    </source>
</evidence>
<proteinExistence type="predicted"/>